<comment type="function">
    <text evidence="6">Involved in the import of nuclear-targeted proteins into the nucleus and the export of poly(A) RNA out of the nucleus. Has a role in the endoplasmic reticulum-associated degradation (ERAD) pathway.</text>
</comment>
<organism evidence="10 11">
    <name type="scientific">Starmerella bacillaris</name>
    <name type="common">Yeast</name>
    <name type="synonym">Candida zemplinina</name>
    <dbReference type="NCBI Taxonomy" id="1247836"/>
    <lineage>
        <taxon>Eukaryota</taxon>
        <taxon>Fungi</taxon>
        <taxon>Dikarya</taxon>
        <taxon>Ascomycota</taxon>
        <taxon>Saccharomycotina</taxon>
        <taxon>Dipodascomycetes</taxon>
        <taxon>Dipodascales</taxon>
        <taxon>Trichomonascaceae</taxon>
        <taxon>Starmerella</taxon>
    </lineage>
</organism>
<evidence type="ECO:0000259" key="9">
    <source>
        <dbReference type="Pfam" id="PF11543"/>
    </source>
</evidence>
<evidence type="ECO:0000313" key="11">
    <source>
        <dbReference type="Proteomes" id="UP001362899"/>
    </source>
</evidence>
<dbReference type="Pfam" id="PF05021">
    <property type="entry name" value="NPL4"/>
    <property type="match status" value="1"/>
</dbReference>
<evidence type="ECO:0000256" key="1">
    <source>
        <dbReference type="ARBA" id="ARBA00004335"/>
    </source>
</evidence>
<proteinExistence type="predicted"/>
<dbReference type="GO" id="GO:0043130">
    <property type="term" value="F:ubiquitin binding"/>
    <property type="evidence" value="ECO:0007669"/>
    <property type="project" value="TreeGrafter"/>
</dbReference>
<dbReference type="InterPro" id="IPR024682">
    <property type="entry name" value="Npl4_Ub-like_dom"/>
</dbReference>
<feature type="domain" description="Nuclear pore localisation protein Npl4 ubiquitin-like" evidence="9">
    <location>
        <begin position="1"/>
        <end position="73"/>
    </location>
</feature>
<dbReference type="InterPro" id="IPR007717">
    <property type="entry name" value="NPL4_C"/>
</dbReference>
<evidence type="ECO:0000256" key="5">
    <source>
        <dbReference type="ARBA" id="ARBA00023010"/>
    </source>
</evidence>
<comment type="caution">
    <text evidence="10">The sequence shown here is derived from an EMBL/GenBank/DDBJ whole genome shotgun (WGS) entry which is preliminary data.</text>
</comment>
<dbReference type="GO" id="GO:0006511">
    <property type="term" value="P:ubiquitin-dependent protein catabolic process"/>
    <property type="evidence" value="ECO:0007669"/>
    <property type="project" value="InterPro"/>
</dbReference>
<dbReference type="CDD" id="cd08061">
    <property type="entry name" value="MPN_NPL4"/>
    <property type="match status" value="1"/>
</dbReference>
<sequence>MIIRFRGKDGAYRVQADAQNTFSEVIEKLQAQLPGTSNITVSNNPNEIGEPKQPMWNQTVQELGIAHGDMFYIHYINDTEIQESEGPVSHEENELTDDPLDLFLSTKDGLISRDQTHLCTHGSKGMCEYCQPLAPWNEEYQQEKGIKHTSIHAWRKKIIEGGGVLEENDYKVNVNCRNPHKPWPAGYCSSCQPSAITLQFQKFRMVDHVEFISPKIVEQFIEFWRQTSKQRVGFLIGRYKEYEAVPLGIKAEVHAIWEPEQINDVDAIMLGSQPTSKVLKACELLELEVVGFVFTDLLDAGQGKVVCKRHIDSYFLTSLELSFAAKMQNTYKHNLLGQKFSSRFVTCCISGNSLGDIDIACYQASTQAEALLDADLIVPSTNPAVVRVLPESQSRYVPEIFYKRINEYKLTVLENAKPSFPVDYLVVSCSHGFSQTEVNMQSFTIENRRELRGQTYSQLAEYFNLNQNYDINLEKLFDFHALLYLFNSNVLSKPEEGQLKQLLQAVNAGGDVDSLKAEFLKCPGIVALLKMSQ</sequence>
<accession>A0AAV5RLS7</accession>
<keyword evidence="11" id="KW-1185">Reference proteome</keyword>
<dbReference type="GO" id="GO:0015031">
    <property type="term" value="P:protein transport"/>
    <property type="evidence" value="ECO:0007669"/>
    <property type="project" value="UniProtKB-KW"/>
</dbReference>
<gene>
    <name evidence="10" type="ORF">DASB73_033430</name>
</gene>
<name>A0AAV5RLS7_STABA</name>
<dbReference type="InterPro" id="IPR029071">
    <property type="entry name" value="Ubiquitin-like_domsf"/>
</dbReference>
<dbReference type="AlphaFoldDB" id="A0AAV5RLS7"/>
<dbReference type="InterPro" id="IPR007716">
    <property type="entry name" value="NPL4_Zn-bd_put"/>
</dbReference>
<dbReference type="SUPFAM" id="SSF54236">
    <property type="entry name" value="Ubiquitin-like"/>
    <property type="match status" value="1"/>
</dbReference>
<evidence type="ECO:0000256" key="2">
    <source>
        <dbReference type="ARBA" id="ARBA00004556"/>
    </source>
</evidence>
<keyword evidence="5" id="KW-0811">Translocation</keyword>
<dbReference type="GO" id="GO:0051028">
    <property type="term" value="P:mRNA transport"/>
    <property type="evidence" value="ECO:0007669"/>
    <property type="project" value="UniProtKB-KW"/>
</dbReference>
<dbReference type="GO" id="GO:0048471">
    <property type="term" value="C:perinuclear region of cytoplasm"/>
    <property type="evidence" value="ECO:0007669"/>
    <property type="project" value="UniProtKB-SubCell"/>
</dbReference>
<dbReference type="PIRSF" id="PIRSF010052">
    <property type="entry name" value="Polyub_prc_Npl4"/>
    <property type="match status" value="1"/>
</dbReference>
<evidence type="ECO:0000259" key="7">
    <source>
        <dbReference type="Pfam" id="PF05020"/>
    </source>
</evidence>
<dbReference type="InterPro" id="IPR016563">
    <property type="entry name" value="Npl4"/>
</dbReference>
<dbReference type="GO" id="GO:0031965">
    <property type="term" value="C:nuclear membrane"/>
    <property type="evidence" value="ECO:0007669"/>
    <property type="project" value="UniProtKB-SubCell"/>
</dbReference>
<keyword evidence="4" id="KW-0813">Transport</keyword>
<dbReference type="GO" id="GO:0031625">
    <property type="term" value="F:ubiquitin protein ligase binding"/>
    <property type="evidence" value="ECO:0007669"/>
    <property type="project" value="TreeGrafter"/>
</dbReference>
<dbReference type="PANTHER" id="PTHR12710:SF0">
    <property type="entry name" value="NUCLEAR PROTEIN LOCALIZATION PROTEIN 4 HOMOLOG"/>
    <property type="match status" value="1"/>
</dbReference>
<evidence type="ECO:0000259" key="8">
    <source>
        <dbReference type="Pfam" id="PF05021"/>
    </source>
</evidence>
<feature type="domain" description="NPL4 zinc-binding putative" evidence="7">
    <location>
        <begin position="97"/>
        <end position="227"/>
    </location>
</feature>
<keyword evidence="5" id="KW-0653">Protein transport</keyword>
<protein>
    <recommendedName>
        <fullName evidence="3">Nuclear protein localization protein 4</fullName>
    </recommendedName>
</protein>
<comment type="subcellular location">
    <subcellularLocation>
        <location evidence="2">Cytoplasm</location>
        <location evidence="2">Perinuclear region</location>
    </subcellularLocation>
    <subcellularLocation>
        <location evidence="1">Nucleus membrane</location>
        <topology evidence="1">Peripheral membrane protein</topology>
        <orientation evidence="1">Cytoplasmic side</orientation>
    </subcellularLocation>
</comment>
<evidence type="ECO:0000256" key="3">
    <source>
        <dbReference type="ARBA" id="ARBA00019709"/>
    </source>
</evidence>
<dbReference type="Proteomes" id="UP001362899">
    <property type="component" value="Unassembled WGS sequence"/>
</dbReference>
<dbReference type="CDD" id="cd17055">
    <property type="entry name" value="Ubl_AtNPL4_like"/>
    <property type="match status" value="1"/>
</dbReference>
<dbReference type="PANTHER" id="PTHR12710">
    <property type="entry name" value="NUCLEAR PROTEIN LOCALIZATION 4"/>
    <property type="match status" value="1"/>
</dbReference>
<evidence type="ECO:0000313" key="10">
    <source>
        <dbReference type="EMBL" id="GMM52380.1"/>
    </source>
</evidence>
<keyword evidence="4" id="KW-0509">mRNA transport</keyword>
<evidence type="ECO:0000256" key="4">
    <source>
        <dbReference type="ARBA" id="ARBA00022816"/>
    </source>
</evidence>
<dbReference type="Pfam" id="PF05020">
    <property type="entry name" value="zf-NPL4"/>
    <property type="match status" value="1"/>
</dbReference>
<evidence type="ECO:0000256" key="6">
    <source>
        <dbReference type="ARBA" id="ARBA00024703"/>
    </source>
</evidence>
<dbReference type="EMBL" id="BTGC01000008">
    <property type="protein sequence ID" value="GMM52380.1"/>
    <property type="molecule type" value="Genomic_DNA"/>
</dbReference>
<dbReference type="Gene3D" id="3.10.20.90">
    <property type="entry name" value="Phosphatidylinositol 3-kinase Catalytic Subunit, Chain A, domain 1"/>
    <property type="match status" value="1"/>
</dbReference>
<dbReference type="Pfam" id="PF11543">
    <property type="entry name" value="UN_NPL4"/>
    <property type="match status" value="1"/>
</dbReference>
<feature type="domain" description="Nuclear pore localisation protein NPL4 C-terminal" evidence="8">
    <location>
        <begin position="231"/>
        <end position="504"/>
    </location>
</feature>
<reference evidence="10 11" key="1">
    <citation type="journal article" date="2023" name="Elife">
        <title>Identification of key yeast species and microbe-microbe interactions impacting larval growth of Drosophila in the wild.</title>
        <authorList>
            <person name="Mure A."/>
            <person name="Sugiura Y."/>
            <person name="Maeda R."/>
            <person name="Honda K."/>
            <person name="Sakurai N."/>
            <person name="Takahashi Y."/>
            <person name="Watada M."/>
            <person name="Katoh T."/>
            <person name="Gotoh A."/>
            <person name="Gotoh Y."/>
            <person name="Taniguchi I."/>
            <person name="Nakamura K."/>
            <person name="Hayashi T."/>
            <person name="Katayama T."/>
            <person name="Uemura T."/>
            <person name="Hattori Y."/>
        </authorList>
    </citation>
    <scope>NUCLEOTIDE SEQUENCE [LARGE SCALE GENOMIC DNA]</scope>
    <source>
        <strain evidence="10 11">SB-73</strain>
    </source>
</reference>